<comment type="caution">
    <text evidence="1">The sequence shown here is derived from an EMBL/GenBank/DDBJ whole genome shotgun (WGS) entry which is preliminary data.</text>
</comment>
<dbReference type="SUPFAM" id="SSF53335">
    <property type="entry name" value="S-adenosyl-L-methionine-dependent methyltransferases"/>
    <property type="match status" value="1"/>
</dbReference>
<name>A0A938BL80_UNCEI</name>
<dbReference type="GO" id="GO:0032259">
    <property type="term" value="P:methylation"/>
    <property type="evidence" value="ECO:0007669"/>
    <property type="project" value="UniProtKB-KW"/>
</dbReference>
<gene>
    <name evidence="1" type="ORF">FJY75_02850</name>
</gene>
<dbReference type="InterPro" id="IPR029063">
    <property type="entry name" value="SAM-dependent_MTases_sf"/>
</dbReference>
<evidence type="ECO:0000313" key="2">
    <source>
        <dbReference type="Proteomes" id="UP000748308"/>
    </source>
</evidence>
<sequence length="321" mass="35046">MRAQSGKLETVSGSGGLVTGLCALCGVQALRVMPFRYEFKERRLIGVRCPGCGLVFIDPRPSDDELRELYAEEYFTSCSDTCGAHGRTPYLTAVEDAGAEREAAAERLDALLTRALGGRGRLLELGCGPGYLLAEFRRLGWEIGGLEISSYAVAHAREHLGLEIVCGDIAPGHFPGGSADAVIMGDVLEHLPRPLDSLRTVARWLRPGGMLVVAVPSTLNLFSARLGLLVYRLTRRSKVLRIPPYHLFEYTPDTLRRMVTAAGFSVIRLRQSAVPLGRMGLRGRWAENAGKAALQVLALGTSRLFNFGGDRLLLMARRPRD</sequence>
<keyword evidence="1" id="KW-0489">Methyltransferase</keyword>
<keyword evidence="1" id="KW-0808">Transferase</keyword>
<evidence type="ECO:0000313" key="1">
    <source>
        <dbReference type="EMBL" id="MBM3316769.1"/>
    </source>
</evidence>
<dbReference type="PANTHER" id="PTHR43861">
    <property type="entry name" value="TRANS-ACONITATE 2-METHYLTRANSFERASE-RELATED"/>
    <property type="match status" value="1"/>
</dbReference>
<dbReference type="CDD" id="cd02440">
    <property type="entry name" value="AdoMet_MTases"/>
    <property type="match status" value="1"/>
</dbReference>
<dbReference type="Proteomes" id="UP000748308">
    <property type="component" value="Unassembled WGS sequence"/>
</dbReference>
<dbReference type="Gene3D" id="3.40.50.150">
    <property type="entry name" value="Vaccinia Virus protein VP39"/>
    <property type="match status" value="1"/>
</dbReference>
<reference evidence="1" key="1">
    <citation type="submission" date="2019-03" db="EMBL/GenBank/DDBJ databases">
        <title>Lake Tanganyika Metagenome-Assembled Genomes (MAGs).</title>
        <authorList>
            <person name="Tran P."/>
        </authorList>
    </citation>
    <scope>NUCLEOTIDE SEQUENCE</scope>
    <source>
        <strain evidence="1">M_DeepCast_400m_m2_100</strain>
    </source>
</reference>
<protein>
    <submittedName>
        <fullName evidence="1">Class I SAM-dependent methyltransferase</fullName>
    </submittedName>
</protein>
<organism evidence="1 2">
    <name type="scientific">Eiseniibacteriota bacterium</name>
    <dbReference type="NCBI Taxonomy" id="2212470"/>
    <lineage>
        <taxon>Bacteria</taxon>
        <taxon>Candidatus Eiseniibacteriota</taxon>
    </lineage>
</organism>
<dbReference type="AlphaFoldDB" id="A0A938BL80"/>
<dbReference type="GO" id="GO:0008168">
    <property type="term" value="F:methyltransferase activity"/>
    <property type="evidence" value="ECO:0007669"/>
    <property type="project" value="UniProtKB-KW"/>
</dbReference>
<dbReference type="EMBL" id="VGIY01000040">
    <property type="protein sequence ID" value="MBM3316769.1"/>
    <property type="molecule type" value="Genomic_DNA"/>
</dbReference>
<dbReference type="Pfam" id="PF13489">
    <property type="entry name" value="Methyltransf_23"/>
    <property type="match status" value="1"/>
</dbReference>
<proteinExistence type="predicted"/>
<accession>A0A938BL80</accession>